<dbReference type="Pfam" id="PF11741">
    <property type="entry name" value="AMIN"/>
    <property type="match status" value="1"/>
</dbReference>
<sequence length="435" mass="45677">MGRGLVLALIVAVVGGALHVPAAWAAEQARASDPAGPAGPAGAPAAPDVPVATAARLAGDVGQTRFVVDLSRSIEVRAFTLADPYRVIVDMPQVTFQLPAKAGERSRGLVKAFRYGLVMPGGSRIVIDTTGPVRVERAFVLDAADGLPARLVLDLAAVDRATFLRAAAIDNRLPREPRRSDRDPAPDGDPRPIVVVDPGHGGIDNGTRAPSGEDEKSIVLAFGLMLRDKLEQTGKYRVVMTRSDDRFVSLGERVRLARQREAALFISIHCDALARGSGDAAGATVYTLSEHASDAEAARLAEAENKADVISGVDLSAEPDDIADILIDLAQRETKNYAGQFARTLVGELKSAARLHKHPLKSAGFRVLTAPDVPSVLVELGYVSSRADLKQLTSEAWRGKVTDTIVQAVNSFFHPRLAAPAAPAATAAGGGGGAN</sequence>
<evidence type="ECO:0000256" key="3">
    <source>
        <dbReference type="ARBA" id="ARBA00022801"/>
    </source>
</evidence>
<comment type="caution">
    <text evidence="7">The sequence shown here is derived from an EMBL/GenBank/DDBJ whole genome shotgun (WGS) entry which is preliminary data.</text>
</comment>
<dbReference type="SUPFAM" id="SSF53187">
    <property type="entry name" value="Zn-dependent exopeptidases"/>
    <property type="match status" value="1"/>
</dbReference>
<dbReference type="EMBL" id="JAQQLI010000085">
    <property type="protein sequence ID" value="MDC7789689.1"/>
    <property type="molecule type" value="Genomic_DNA"/>
</dbReference>
<dbReference type="Gene3D" id="3.40.630.40">
    <property type="entry name" value="Zn-dependent exopeptidases"/>
    <property type="match status" value="1"/>
</dbReference>
<keyword evidence="5" id="KW-0732">Signal</keyword>
<evidence type="ECO:0000313" key="8">
    <source>
        <dbReference type="Proteomes" id="UP001165652"/>
    </source>
</evidence>
<dbReference type="InterPro" id="IPR050695">
    <property type="entry name" value="N-acetylmuramoyl_amidase_3"/>
</dbReference>
<keyword evidence="8" id="KW-1185">Reference proteome</keyword>
<dbReference type="EC" id="3.5.1.28" evidence="2"/>
<dbReference type="PANTHER" id="PTHR30404:SF0">
    <property type="entry name" value="N-ACETYLMURAMOYL-L-ALANINE AMIDASE AMIC"/>
    <property type="match status" value="1"/>
</dbReference>
<dbReference type="InterPro" id="IPR002508">
    <property type="entry name" value="MurNAc-LAA_cat"/>
</dbReference>
<name>A0ABT5JJD8_RHOTP</name>
<dbReference type="PANTHER" id="PTHR30404">
    <property type="entry name" value="N-ACETYLMURAMOYL-L-ALANINE AMIDASE"/>
    <property type="match status" value="1"/>
</dbReference>
<protein>
    <recommendedName>
        <fullName evidence="2">N-acetylmuramoyl-L-alanine amidase</fullName>
        <ecNumber evidence="2">3.5.1.28</ecNumber>
    </recommendedName>
</protein>
<comment type="catalytic activity">
    <reaction evidence="1">
        <text>Hydrolyzes the link between N-acetylmuramoyl residues and L-amino acid residues in certain cell-wall glycopeptides.</text>
        <dbReference type="EC" id="3.5.1.28"/>
    </reaction>
</comment>
<dbReference type="Proteomes" id="UP001165652">
    <property type="component" value="Unassembled WGS sequence"/>
</dbReference>
<evidence type="ECO:0000256" key="1">
    <source>
        <dbReference type="ARBA" id="ARBA00001561"/>
    </source>
</evidence>
<evidence type="ECO:0000256" key="4">
    <source>
        <dbReference type="SAM" id="MobiDB-lite"/>
    </source>
</evidence>
<feature type="signal peptide" evidence="5">
    <location>
        <begin position="1"/>
        <end position="25"/>
    </location>
</feature>
<evidence type="ECO:0000256" key="5">
    <source>
        <dbReference type="SAM" id="SignalP"/>
    </source>
</evidence>
<dbReference type="SMART" id="SM00646">
    <property type="entry name" value="Ami_3"/>
    <property type="match status" value="1"/>
</dbReference>
<feature type="chain" id="PRO_5047530886" description="N-acetylmuramoyl-L-alanine amidase" evidence="5">
    <location>
        <begin position="26"/>
        <end position="435"/>
    </location>
</feature>
<keyword evidence="3" id="KW-0378">Hydrolase</keyword>
<feature type="domain" description="MurNAc-LAA" evidence="6">
    <location>
        <begin position="254"/>
        <end position="410"/>
    </location>
</feature>
<dbReference type="InterPro" id="IPR021731">
    <property type="entry name" value="AMIN_dom"/>
</dbReference>
<feature type="region of interest" description="Disordered" evidence="4">
    <location>
        <begin position="174"/>
        <end position="211"/>
    </location>
</feature>
<dbReference type="CDD" id="cd02696">
    <property type="entry name" value="MurNAc-LAA"/>
    <property type="match status" value="1"/>
</dbReference>
<dbReference type="Gene3D" id="2.60.40.3500">
    <property type="match status" value="1"/>
</dbReference>
<reference evidence="7" key="2">
    <citation type="submission" date="2023-02" db="EMBL/GenBank/DDBJ databases">
        <authorList>
            <person name="Rayyan A."/>
            <person name="Meyer T."/>
            <person name="Kyndt J.A."/>
        </authorList>
    </citation>
    <scope>NUCLEOTIDE SEQUENCE</scope>
    <source>
        <strain evidence="7">DSM 9987</strain>
    </source>
</reference>
<proteinExistence type="predicted"/>
<evidence type="ECO:0000259" key="6">
    <source>
        <dbReference type="SMART" id="SM00646"/>
    </source>
</evidence>
<evidence type="ECO:0000256" key="2">
    <source>
        <dbReference type="ARBA" id="ARBA00011901"/>
    </source>
</evidence>
<dbReference type="Pfam" id="PF01520">
    <property type="entry name" value="Amidase_3"/>
    <property type="match status" value="1"/>
</dbReference>
<accession>A0ABT5JJD8</accession>
<organism evidence="7 8">
    <name type="scientific">Rhodoplanes tepidamans</name>
    <name type="common">Rhodoplanes cryptolactis</name>
    <dbReference type="NCBI Taxonomy" id="200616"/>
    <lineage>
        <taxon>Bacteria</taxon>
        <taxon>Pseudomonadati</taxon>
        <taxon>Pseudomonadota</taxon>
        <taxon>Alphaproteobacteria</taxon>
        <taxon>Hyphomicrobiales</taxon>
        <taxon>Nitrobacteraceae</taxon>
        <taxon>Rhodoplanes</taxon>
    </lineage>
</organism>
<gene>
    <name evidence="7" type="ORF">PQJ73_28755</name>
</gene>
<feature type="compositionally biased region" description="Basic and acidic residues" evidence="4">
    <location>
        <begin position="174"/>
        <end position="190"/>
    </location>
</feature>
<reference evidence="7" key="1">
    <citation type="journal article" date="2023" name="Microbiol Resour">
        <title>Genome Sequences of Rhodoplanes serenus and Two Thermotolerant Strains, Rhodoplanes tepidamans and 'Rhodoplanes cryptolactis,' Further Refine the Genus.</title>
        <authorList>
            <person name="Rayyan A.A."/>
            <person name="Kyndt J.A."/>
        </authorList>
    </citation>
    <scope>NUCLEOTIDE SEQUENCE</scope>
    <source>
        <strain evidence="7">DSM 9987</strain>
    </source>
</reference>
<dbReference type="RefSeq" id="WP_272780511.1">
    <property type="nucleotide sequence ID" value="NZ_JAQQLI010000085.1"/>
</dbReference>
<evidence type="ECO:0000313" key="7">
    <source>
        <dbReference type="EMBL" id="MDC7789689.1"/>
    </source>
</evidence>